<dbReference type="InterPro" id="IPR038765">
    <property type="entry name" value="Papain-like_cys_pep_sf"/>
</dbReference>
<sequence>MDMSIGLAEAAHGLVGCTFRFHGRDPATGLDCVGVLAAALERVGRSVDAPIAYRLRGGCLDRFDDWASSCGLTEVEDVRPDRPGDILLCEPNSGQFHVMIIGMGLLVHAHAGLGRVVASPLPVPWPIRRRWQIR</sequence>
<comment type="caution">
    <text evidence="1">The sequence shown here is derived from an EMBL/GenBank/DDBJ whole genome shotgun (WGS) entry which is preliminary data.</text>
</comment>
<dbReference type="RefSeq" id="WP_244181619.1">
    <property type="nucleotide sequence ID" value="NZ_QJJM01000003.1"/>
</dbReference>
<organism evidence="1 2">
    <name type="scientific">Blastomonas natatoria</name>
    <dbReference type="NCBI Taxonomy" id="34015"/>
    <lineage>
        <taxon>Bacteria</taxon>
        <taxon>Pseudomonadati</taxon>
        <taxon>Pseudomonadota</taxon>
        <taxon>Alphaproteobacteria</taxon>
        <taxon>Sphingomonadales</taxon>
        <taxon>Sphingomonadaceae</taxon>
        <taxon>Blastomonas</taxon>
    </lineage>
</organism>
<dbReference type="EMBL" id="QJJM01000003">
    <property type="protein sequence ID" value="PXW78144.1"/>
    <property type="molecule type" value="Genomic_DNA"/>
</dbReference>
<reference evidence="1 2" key="1">
    <citation type="submission" date="2018-05" db="EMBL/GenBank/DDBJ databases">
        <title>Genomic Encyclopedia of Type Strains, Phase IV (KMG-IV): sequencing the most valuable type-strain genomes for metagenomic binning, comparative biology and taxonomic classification.</title>
        <authorList>
            <person name="Goeker M."/>
        </authorList>
    </citation>
    <scope>NUCLEOTIDE SEQUENCE [LARGE SCALE GENOMIC DNA]</scope>
    <source>
        <strain evidence="1 2">DSM 3183</strain>
    </source>
</reference>
<protein>
    <recommendedName>
        <fullName evidence="3">NlpC/P60 family protein</fullName>
    </recommendedName>
</protein>
<dbReference type="Proteomes" id="UP000248014">
    <property type="component" value="Unassembled WGS sequence"/>
</dbReference>
<dbReference type="Gene3D" id="3.90.1720.10">
    <property type="entry name" value="endopeptidase domain like (from Nostoc punctiforme)"/>
    <property type="match status" value="1"/>
</dbReference>
<dbReference type="SUPFAM" id="SSF54001">
    <property type="entry name" value="Cysteine proteinases"/>
    <property type="match status" value="1"/>
</dbReference>
<accession>A0A2V3VAI3</accession>
<dbReference type="AlphaFoldDB" id="A0A2V3VAI3"/>
<name>A0A2V3VAI3_9SPHN</name>
<evidence type="ECO:0000313" key="1">
    <source>
        <dbReference type="EMBL" id="PXW78144.1"/>
    </source>
</evidence>
<keyword evidence="2" id="KW-1185">Reference proteome</keyword>
<evidence type="ECO:0008006" key="3">
    <source>
        <dbReference type="Google" id="ProtNLM"/>
    </source>
</evidence>
<gene>
    <name evidence="1" type="ORF">C7451_103252</name>
</gene>
<proteinExistence type="predicted"/>
<evidence type="ECO:0000313" key="2">
    <source>
        <dbReference type="Proteomes" id="UP000248014"/>
    </source>
</evidence>